<evidence type="ECO:0000256" key="4">
    <source>
        <dbReference type="SAM" id="MobiDB-lite"/>
    </source>
</evidence>
<keyword evidence="1" id="KW-0805">Transcription regulation</keyword>
<reference evidence="6 7" key="1">
    <citation type="submission" date="2019-11" db="EMBL/GenBank/DDBJ databases">
        <authorList>
            <person name="Li X.-J."/>
            <person name="Feng X.-M."/>
        </authorList>
    </citation>
    <scope>NUCLEOTIDE SEQUENCE [LARGE SCALE GENOMIC DNA]</scope>
    <source>
        <strain evidence="6 7">XMNu-373</strain>
    </source>
</reference>
<proteinExistence type="predicted"/>
<keyword evidence="3" id="KW-0804">Transcription</keyword>
<dbReference type="InterPro" id="IPR046335">
    <property type="entry name" value="LacI/GalR-like_sensor"/>
</dbReference>
<protein>
    <submittedName>
        <fullName evidence="6">LacI family DNA-binding transcriptional regulator</fullName>
    </submittedName>
</protein>
<comment type="caution">
    <text evidence="6">The sequence shown here is derived from an EMBL/GenBank/DDBJ whole genome shotgun (WGS) entry which is preliminary data.</text>
</comment>
<dbReference type="InterPro" id="IPR000843">
    <property type="entry name" value="HTH_LacI"/>
</dbReference>
<dbReference type="PANTHER" id="PTHR30146">
    <property type="entry name" value="LACI-RELATED TRANSCRIPTIONAL REPRESSOR"/>
    <property type="match status" value="1"/>
</dbReference>
<dbReference type="InterPro" id="IPR010982">
    <property type="entry name" value="Lambda_DNA-bd_dom_sf"/>
</dbReference>
<dbReference type="EMBL" id="WLZY01000006">
    <property type="protein sequence ID" value="NDL58922.1"/>
    <property type="molecule type" value="Genomic_DNA"/>
</dbReference>
<evidence type="ECO:0000313" key="7">
    <source>
        <dbReference type="Proteomes" id="UP000460435"/>
    </source>
</evidence>
<dbReference type="Gene3D" id="3.40.50.2300">
    <property type="match status" value="2"/>
</dbReference>
<accession>A0A7K3M7K5</accession>
<dbReference type="CDD" id="cd01392">
    <property type="entry name" value="HTH_LacI"/>
    <property type="match status" value="1"/>
</dbReference>
<dbReference type="PROSITE" id="PS50932">
    <property type="entry name" value="HTH_LACI_2"/>
    <property type="match status" value="1"/>
</dbReference>
<dbReference type="GO" id="GO:0003700">
    <property type="term" value="F:DNA-binding transcription factor activity"/>
    <property type="evidence" value="ECO:0007669"/>
    <property type="project" value="TreeGrafter"/>
</dbReference>
<keyword evidence="2 6" id="KW-0238">DNA-binding</keyword>
<dbReference type="Gene3D" id="1.10.260.40">
    <property type="entry name" value="lambda repressor-like DNA-binding domains"/>
    <property type="match status" value="1"/>
</dbReference>
<feature type="domain" description="HTH lacI-type" evidence="5">
    <location>
        <begin position="27"/>
        <end position="81"/>
    </location>
</feature>
<organism evidence="6 7">
    <name type="scientific">Phytoactinopolyspora mesophila</name>
    <dbReference type="NCBI Taxonomy" id="2650750"/>
    <lineage>
        <taxon>Bacteria</taxon>
        <taxon>Bacillati</taxon>
        <taxon>Actinomycetota</taxon>
        <taxon>Actinomycetes</taxon>
        <taxon>Jiangellales</taxon>
        <taxon>Jiangellaceae</taxon>
        <taxon>Phytoactinopolyspora</taxon>
    </lineage>
</organism>
<evidence type="ECO:0000256" key="2">
    <source>
        <dbReference type="ARBA" id="ARBA00023125"/>
    </source>
</evidence>
<evidence type="ECO:0000256" key="1">
    <source>
        <dbReference type="ARBA" id="ARBA00023015"/>
    </source>
</evidence>
<feature type="compositionally biased region" description="Basic and acidic residues" evidence="4">
    <location>
        <begin position="1"/>
        <end position="16"/>
    </location>
</feature>
<evidence type="ECO:0000259" key="5">
    <source>
        <dbReference type="PROSITE" id="PS50932"/>
    </source>
</evidence>
<gene>
    <name evidence="6" type="ORF">F7O44_17780</name>
</gene>
<dbReference type="GO" id="GO:0000976">
    <property type="term" value="F:transcription cis-regulatory region binding"/>
    <property type="evidence" value="ECO:0007669"/>
    <property type="project" value="TreeGrafter"/>
</dbReference>
<dbReference type="Pfam" id="PF00356">
    <property type="entry name" value="LacI"/>
    <property type="match status" value="1"/>
</dbReference>
<dbReference type="AlphaFoldDB" id="A0A7K3M7K5"/>
<dbReference type="PANTHER" id="PTHR30146:SF155">
    <property type="entry name" value="ALANINE RACEMASE"/>
    <property type="match status" value="1"/>
</dbReference>
<dbReference type="CDD" id="cd06267">
    <property type="entry name" value="PBP1_LacI_sugar_binding-like"/>
    <property type="match status" value="1"/>
</dbReference>
<dbReference type="Pfam" id="PF13377">
    <property type="entry name" value="Peripla_BP_3"/>
    <property type="match status" value="1"/>
</dbReference>
<dbReference type="SMART" id="SM00354">
    <property type="entry name" value="HTH_LACI"/>
    <property type="match status" value="1"/>
</dbReference>
<dbReference type="Proteomes" id="UP000460435">
    <property type="component" value="Unassembled WGS sequence"/>
</dbReference>
<evidence type="ECO:0000313" key="6">
    <source>
        <dbReference type="EMBL" id="NDL58922.1"/>
    </source>
</evidence>
<dbReference type="SUPFAM" id="SSF53822">
    <property type="entry name" value="Periplasmic binding protein-like I"/>
    <property type="match status" value="1"/>
</dbReference>
<dbReference type="PROSITE" id="PS00356">
    <property type="entry name" value="HTH_LACI_1"/>
    <property type="match status" value="1"/>
</dbReference>
<evidence type="ECO:0000256" key="3">
    <source>
        <dbReference type="ARBA" id="ARBA00023163"/>
    </source>
</evidence>
<keyword evidence="7" id="KW-1185">Reference proteome</keyword>
<sequence>MAAQGRDAHVPQHTGDETVEPNAPARPTISDIARRAGVSKGAVSFALNGRPGVSADTRGRILRIAEELNWRPHRAARALSGARTDSVGLVFARPARTLGVEPFFAHLLSGLQAGLSAEGIALQLLIVEDTEAEIDVYHRWASEHRVDGLVLVDLKVDDPRIPAVEQLGLPAIILGGSGPHDSLSSVWADDHAAMTSIIDYLGALGHTRLAHIAGVSAFAHTQERVRALQEGTQRLALEHVQTVHTDFSDSEGASTTRRLLSGRPRPSAIIYDSDVMAVAGLGVAMEMGVSVPGELSIISFDDSVLTQLMHPALTALTRDTYALGIQVAEALMSVISDPHSRWHVQADTPSLVVRESTAPAA</sequence>
<feature type="region of interest" description="Disordered" evidence="4">
    <location>
        <begin position="1"/>
        <end position="26"/>
    </location>
</feature>
<dbReference type="InterPro" id="IPR028082">
    <property type="entry name" value="Peripla_BP_I"/>
</dbReference>
<dbReference type="SUPFAM" id="SSF47413">
    <property type="entry name" value="lambda repressor-like DNA-binding domains"/>
    <property type="match status" value="1"/>
</dbReference>
<name>A0A7K3M7K5_9ACTN</name>